<dbReference type="AlphaFoldDB" id="A0A8T0AQ55"/>
<evidence type="ECO:0000256" key="8">
    <source>
        <dbReference type="ARBA" id="ARBA00023157"/>
    </source>
</evidence>
<dbReference type="SMART" id="SM00060">
    <property type="entry name" value="FN3"/>
    <property type="match status" value="3"/>
</dbReference>
<keyword evidence="4" id="KW-0597">Phosphoprotein</keyword>
<comment type="caution">
    <text evidence="14">The sequence shown here is derived from an EMBL/GenBank/DDBJ whole genome shotgun (WGS) entry which is preliminary data.</text>
</comment>
<dbReference type="SUPFAM" id="SSF53300">
    <property type="entry name" value="vWA-like"/>
    <property type="match status" value="1"/>
</dbReference>
<dbReference type="InterPro" id="IPR002035">
    <property type="entry name" value="VWF_A"/>
</dbReference>
<evidence type="ECO:0000256" key="5">
    <source>
        <dbReference type="ARBA" id="ARBA00022729"/>
    </source>
</evidence>
<dbReference type="Gene3D" id="3.40.50.410">
    <property type="entry name" value="von Willebrand factor, type A domain"/>
    <property type="match status" value="1"/>
</dbReference>
<dbReference type="InterPro" id="IPR036116">
    <property type="entry name" value="FN3_sf"/>
</dbReference>
<comment type="subcellular location">
    <subcellularLocation>
        <location evidence="1">Secreted</location>
        <location evidence="1">Extracellular space</location>
        <location evidence="1">Extracellular matrix</location>
        <location evidence="1">Basement membrane</location>
    </subcellularLocation>
</comment>
<keyword evidence="5 11" id="KW-0732">Signal</keyword>
<dbReference type="Pfam" id="PF00041">
    <property type="entry name" value="fn3"/>
    <property type="match status" value="2"/>
</dbReference>
<dbReference type="Pfam" id="PF00092">
    <property type="entry name" value="VWA"/>
    <property type="match status" value="1"/>
</dbReference>
<dbReference type="InterPro" id="IPR036465">
    <property type="entry name" value="vWFA_dom_sf"/>
</dbReference>
<evidence type="ECO:0000256" key="7">
    <source>
        <dbReference type="ARBA" id="ARBA00022869"/>
    </source>
</evidence>
<protein>
    <recommendedName>
        <fullName evidence="9">von Willebrand factor A domain-containing protein 1</fullName>
    </recommendedName>
</protein>
<sequence length="504" mass="55828">MRRLGGACQLLLLLNSCPLWSGARDTAPGSVFDCCEANVLILLDSSGSISFYEFSHMLHFLASLLRPFQVGRGHLRVALVQVATEPRVEFDFNAHSSQNALQDALLGTPQLRGDTKTESALLLAQRLLWQPAGQGALHRVLLWITDGVEPGNVEGPIAALHKEGVSVLAVSTGHTNYQVFSKVVTPPINQHLYFVDPDYMDIISTELREAITELICTECLDVRDVTSHSAMLHWRPVLNDGRGEYELQYGQKHWSIDSHRKLTLSQEHTWLELTDLQPDTHYSVRLTTHTHHTTHTPTSKTLSRAFKTLPDVLRPDMNVLRPETVTVSESGPDRLRVSWTLVPGRVDRYRVEFGAIPRGDVRSMMLSGSQSSVLLTQLHPDTHYLITIIALHSSGQEGAISVKACTQEVFSAVHDLRLTPMGPDTLKVDWATQEQGAGLQGYWVKWETREHSSSSSLSSRYLPAQTLSTVLTHLKPSTRVCVSPVYRTAAGEGLCCTAQSHTAA</sequence>
<proteinExistence type="predicted"/>
<dbReference type="PROSITE" id="PS50234">
    <property type="entry name" value="VWFA"/>
    <property type="match status" value="1"/>
</dbReference>
<feature type="domain" description="Fibronectin type-III" evidence="13">
    <location>
        <begin position="321"/>
        <end position="412"/>
    </location>
</feature>
<keyword evidence="8" id="KW-1015">Disulfide bond</keyword>
<dbReference type="PANTHER" id="PTHR24020">
    <property type="entry name" value="COLLAGEN ALPHA"/>
    <property type="match status" value="1"/>
</dbReference>
<dbReference type="InterPro" id="IPR013783">
    <property type="entry name" value="Ig-like_fold"/>
</dbReference>
<evidence type="ECO:0000256" key="1">
    <source>
        <dbReference type="ARBA" id="ARBA00004302"/>
    </source>
</evidence>
<accession>A0A8T0AQ55</accession>
<evidence type="ECO:0000256" key="6">
    <source>
        <dbReference type="ARBA" id="ARBA00022737"/>
    </source>
</evidence>
<dbReference type="InterPro" id="IPR003961">
    <property type="entry name" value="FN3_dom"/>
</dbReference>
<evidence type="ECO:0000313" key="14">
    <source>
        <dbReference type="EMBL" id="KAF7693527.1"/>
    </source>
</evidence>
<keyword evidence="15" id="KW-1185">Reference proteome</keyword>
<name>A0A8T0AQ55_SILME</name>
<dbReference type="Gene3D" id="2.60.40.10">
    <property type="entry name" value="Immunoglobulins"/>
    <property type="match status" value="3"/>
</dbReference>
<evidence type="ECO:0000259" key="13">
    <source>
        <dbReference type="PROSITE" id="PS50853"/>
    </source>
</evidence>
<gene>
    <name evidence="14" type="ORF">HF521_008843</name>
</gene>
<keyword evidence="3" id="KW-0272">Extracellular matrix</keyword>
<evidence type="ECO:0000256" key="10">
    <source>
        <dbReference type="ARBA" id="ARBA00046169"/>
    </source>
</evidence>
<evidence type="ECO:0000256" key="9">
    <source>
        <dbReference type="ARBA" id="ARBA00029542"/>
    </source>
</evidence>
<feature type="chain" id="PRO_5035777409" description="von Willebrand factor A domain-containing protein 1" evidence="11">
    <location>
        <begin position="23"/>
        <end position="504"/>
    </location>
</feature>
<dbReference type="OrthoDB" id="9949424at2759"/>
<feature type="domain" description="VWFA" evidence="12">
    <location>
        <begin position="38"/>
        <end position="211"/>
    </location>
</feature>
<dbReference type="GO" id="GO:0005604">
    <property type="term" value="C:basement membrane"/>
    <property type="evidence" value="ECO:0007669"/>
    <property type="project" value="UniProtKB-SubCell"/>
</dbReference>
<dbReference type="Proteomes" id="UP000606274">
    <property type="component" value="Unassembled WGS sequence"/>
</dbReference>
<evidence type="ECO:0000256" key="11">
    <source>
        <dbReference type="SAM" id="SignalP"/>
    </source>
</evidence>
<dbReference type="CDD" id="cd00063">
    <property type="entry name" value="FN3"/>
    <property type="match status" value="3"/>
</dbReference>
<reference evidence="14" key="1">
    <citation type="submission" date="2020-08" db="EMBL/GenBank/DDBJ databases">
        <title>Chromosome-level assembly of Southern catfish (Silurus meridionalis) provides insights into visual adaptation to the nocturnal and benthic lifestyles.</title>
        <authorList>
            <person name="Zhang Y."/>
            <person name="Wang D."/>
            <person name="Peng Z."/>
        </authorList>
    </citation>
    <scope>NUCLEOTIDE SEQUENCE</scope>
    <source>
        <strain evidence="14">SWU-2019-XX</strain>
        <tissue evidence="14">Muscle</tissue>
    </source>
</reference>
<dbReference type="PANTHER" id="PTHR24020:SF77">
    <property type="entry name" value="VON WILLEBRAND FACTOR A DOMAIN-CONTAINING PROTEIN 1"/>
    <property type="match status" value="1"/>
</dbReference>
<keyword evidence="6" id="KW-0677">Repeat</keyword>
<evidence type="ECO:0000256" key="4">
    <source>
        <dbReference type="ARBA" id="ARBA00022553"/>
    </source>
</evidence>
<evidence type="ECO:0000259" key="12">
    <source>
        <dbReference type="PROSITE" id="PS50234"/>
    </source>
</evidence>
<dbReference type="SMART" id="SM00327">
    <property type="entry name" value="VWA"/>
    <property type="match status" value="1"/>
</dbReference>
<dbReference type="InterPro" id="IPR050525">
    <property type="entry name" value="ECM_Assembly_Org"/>
</dbReference>
<evidence type="ECO:0000256" key="3">
    <source>
        <dbReference type="ARBA" id="ARBA00022530"/>
    </source>
</evidence>
<feature type="signal peptide" evidence="11">
    <location>
        <begin position="1"/>
        <end position="22"/>
    </location>
</feature>
<organism evidence="14 15">
    <name type="scientific">Silurus meridionalis</name>
    <name type="common">Southern catfish</name>
    <name type="synonym">Silurus soldatovi meridionalis</name>
    <dbReference type="NCBI Taxonomy" id="175797"/>
    <lineage>
        <taxon>Eukaryota</taxon>
        <taxon>Metazoa</taxon>
        <taxon>Chordata</taxon>
        <taxon>Craniata</taxon>
        <taxon>Vertebrata</taxon>
        <taxon>Euteleostomi</taxon>
        <taxon>Actinopterygii</taxon>
        <taxon>Neopterygii</taxon>
        <taxon>Teleostei</taxon>
        <taxon>Ostariophysi</taxon>
        <taxon>Siluriformes</taxon>
        <taxon>Siluridae</taxon>
        <taxon>Silurus</taxon>
    </lineage>
</organism>
<dbReference type="PRINTS" id="PR00453">
    <property type="entry name" value="VWFADOMAIN"/>
</dbReference>
<dbReference type="SUPFAM" id="SSF49265">
    <property type="entry name" value="Fibronectin type III"/>
    <property type="match status" value="2"/>
</dbReference>
<evidence type="ECO:0000313" key="15">
    <source>
        <dbReference type="Proteomes" id="UP000606274"/>
    </source>
</evidence>
<evidence type="ECO:0000256" key="2">
    <source>
        <dbReference type="ARBA" id="ARBA00022525"/>
    </source>
</evidence>
<keyword evidence="7" id="KW-0084">Basement membrane</keyword>
<dbReference type="EMBL" id="JABFDY010000019">
    <property type="protein sequence ID" value="KAF7693527.1"/>
    <property type="molecule type" value="Genomic_DNA"/>
</dbReference>
<comment type="function">
    <text evidence="10">Promotes matrix assembly. Involved in the organization of skeletal muscles and in the formation of neuromuscular junctions.</text>
</comment>
<keyword evidence="2" id="KW-0964">Secreted</keyword>
<feature type="domain" description="Fibronectin type-III" evidence="13">
    <location>
        <begin position="216"/>
        <end position="311"/>
    </location>
</feature>
<dbReference type="PROSITE" id="PS50853">
    <property type="entry name" value="FN3"/>
    <property type="match status" value="2"/>
</dbReference>